<evidence type="ECO:0000313" key="2">
    <source>
        <dbReference type="EMBL" id="CAF9940378.1"/>
    </source>
</evidence>
<dbReference type="OrthoDB" id="2906425at2759"/>
<reference evidence="2" key="1">
    <citation type="submission" date="2021-03" db="EMBL/GenBank/DDBJ databases">
        <authorList>
            <person name="Tagirdzhanova G."/>
        </authorList>
    </citation>
    <scope>NUCLEOTIDE SEQUENCE</scope>
</reference>
<protein>
    <recommendedName>
        <fullName evidence="1">Aminoglycoside phosphotransferase domain-containing protein</fullName>
    </recommendedName>
</protein>
<organism evidence="2 3">
    <name type="scientific">Heterodermia speciosa</name>
    <dbReference type="NCBI Taxonomy" id="116794"/>
    <lineage>
        <taxon>Eukaryota</taxon>
        <taxon>Fungi</taxon>
        <taxon>Dikarya</taxon>
        <taxon>Ascomycota</taxon>
        <taxon>Pezizomycotina</taxon>
        <taxon>Lecanoromycetes</taxon>
        <taxon>OSLEUM clade</taxon>
        <taxon>Lecanoromycetidae</taxon>
        <taxon>Caliciales</taxon>
        <taxon>Physciaceae</taxon>
        <taxon>Heterodermia</taxon>
    </lineage>
</organism>
<proteinExistence type="predicted"/>
<keyword evidence="3" id="KW-1185">Reference proteome</keyword>
<accession>A0A8H3J471</accession>
<dbReference type="InterPro" id="IPR011009">
    <property type="entry name" value="Kinase-like_dom_sf"/>
</dbReference>
<dbReference type="SUPFAM" id="SSF56112">
    <property type="entry name" value="Protein kinase-like (PK-like)"/>
    <property type="match status" value="1"/>
</dbReference>
<gene>
    <name evidence="2" type="ORF">HETSPECPRED_002396</name>
</gene>
<dbReference type="InterPro" id="IPR002575">
    <property type="entry name" value="Aminoglycoside_PTrfase"/>
</dbReference>
<dbReference type="Gene3D" id="3.90.1200.10">
    <property type="match status" value="1"/>
</dbReference>
<sequence length="521" mass="60411">MLSQTKIFDMPSSQQVAPRIEDERNRLKWSGAFYTRRPVWPKDPDLVVIKRLAKKHLLTVLPSDFDDANFHVQFFAEGAFNKLYRVTYTTHPTSYMFRVTLPIDPFFKVESEVATLAFVRARTSIPVARVIAWDSNWDTDLGFEWLLTEMIEGVTLHDVWRQVPWERKLSLTEEVARMIVQLQRHEFDNIGSLYFASVMQTKEGEQESRLQESNVRDNDDKITVGVGSEEAELEKLTIGSNSPATSLDRHTSSVAWTEWEDNNKDHDSEPNFAVGHMFDEVFVSESRTYLPGNRGPFQSSLEWMQAAVAVQMEYIDKGISVSSSNTPQPQDSEYDSSFLKAAPKKKSLCHRILDILPEIFKDEKNGSGFVLHHHDINAANILVDPNTFEITGILDWEMTCVVPKWKTATEPAFLDYIEYDWESLSKEPPLPPSWDEEKDGYAIEDYDRWAYKQLRNHYNAALNRIRRESGLVDDLDSVEVDLKQQVHREIWYVVRRWHSVDYWLRKYLNGGVDPDPETSEE</sequence>
<evidence type="ECO:0000313" key="3">
    <source>
        <dbReference type="Proteomes" id="UP000664521"/>
    </source>
</evidence>
<dbReference type="PANTHER" id="PTHR21310">
    <property type="entry name" value="AMINOGLYCOSIDE PHOSPHOTRANSFERASE-RELATED-RELATED"/>
    <property type="match status" value="1"/>
</dbReference>
<dbReference type="EMBL" id="CAJPDS010000153">
    <property type="protein sequence ID" value="CAF9940378.1"/>
    <property type="molecule type" value="Genomic_DNA"/>
</dbReference>
<evidence type="ECO:0000259" key="1">
    <source>
        <dbReference type="Pfam" id="PF01636"/>
    </source>
</evidence>
<feature type="domain" description="Aminoglycoside phosphotransferase" evidence="1">
    <location>
        <begin position="72"/>
        <end position="198"/>
    </location>
</feature>
<dbReference type="InterPro" id="IPR051678">
    <property type="entry name" value="AGP_Transferase"/>
</dbReference>
<dbReference type="AlphaFoldDB" id="A0A8H3J471"/>
<name>A0A8H3J471_9LECA</name>
<dbReference type="Proteomes" id="UP000664521">
    <property type="component" value="Unassembled WGS sequence"/>
</dbReference>
<dbReference type="PANTHER" id="PTHR21310:SF13">
    <property type="entry name" value="AMINOGLYCOSIDE PHOSPHOTRANSFERASE DOMAIN-CONTAINING PROTEIN"/>
    <property type="match status" value="1"/>
</dbReference>
<dbReference type="Pfam" id="PF01636">
    <property type="entry name" value="APH"/>
    <property type="match status" value="1"/>
</dbReference>
<comment type="caution">
    <text evidence="2">The sequence shown here is derived from an EMBL/GenBank/DDBJ whole genome shotgun (WGS) entry which is preliminary data.</text>
</comment>